<keyword evidence="7" id="KW-1185">Reference proteome</keyword>
<dbReference type="InterPro" id="IPR001670">
    <property type="entry name" value="ADH_Fe/GldA"/>
</dbReference>
<evidence type="ECO:0000256" key="2">
    <source>
        <dbReference type="ARBA" id="ARBA00023002"/>
    </source>
</evidence>
<protein>
    <submittedName>
        <fullName evidence="6">Iron-containing alcohol dehydrogenase</fullName>
    </submittedName>
</protein>
<dbReference type="SUPFAM" id="SSF56796">
    <property type="entry name" value="Dehydroquinate synthase-like"/>
    <property type="match status" value="1"/>
</dbReference>
<dbReference type="PANTHER" id="PTHR11496:SF102">
    <property type="entry name" value="ALCOHOL DEHYDROGENASE 4"/>
    <property type="match status" value="1"/>
</dbReference>
<evidence type="ECO:0000313" key="7">
    <source>
        <dbReference type="Proteomes" id="UP001596266"/>
    </source>
</evidence>
<comment type="similarity">
    <text evidence="1">Belongs to the iron-containing alcohol dehydrogenase family.</text>
</comment>
<gene>
    <name evidence="6" type="ORF">ACFP57_13005</name>
</gene>
<dbReference type="InterPro" id="IPR018211">
    <property type="entry name" value="ADH_Fe_CS"/>
</dbReference>
<dbReference type="InterPro" id="IPR056798">
    <property type="entry name" value="ADH_Fe_C"/>
</dbReference>
<organism evidence="6 7">
    <name type="scientific">Luteococcus sanguinis</name>
    <dbReference type="NCBI Taxonomy" id="174038"/>
    <lineage>
        <taxon>Bacteria</taxon>
        <taxon>Bacillati</taxon>
        <taxon>Actinomycetota</taxon>
        <taxon>Actinomycetes</taxon>
        <taxon>Propionibacteriales</taxon>
        <taxon>Propionibacteriaceae</taxon>
        <taxon>Luteococcus</taxon>
    </lineage>
</organism>
<sequence>MALRATEFSFATAGRIRFGLGVSKELPGVVADLTSIAAGQRHQRHRVLLITGSNPVRHAKLLDQLPPGARFQVANEPTMDDARQAVVAAQACGADVIVGLGGGSVIDLAKATGILLASGRDPMEHAEVIGQGVPLPQVGVPVVAVPTTAGTGSEVTRNSVLTSPEHQVKVSLRSEAMLPRVALVDPGLTVDCPPAVTASSGMDALTQCLEPLTSNAANPMTDGFALAGLRAAPAIRQAYLDGSDLEARTQMSLCSLFGGLSLANAKLGAVHGLAGVIGGMTGARHGDICAALLAPVTAANVSAMSDRDPDNPALERYSLAAEALCGVPQVEAALEWIWETVRILDIGGLEELGLAPERFADVIAAGRRASSMKGNPIELSDDELVYVLESSR</sequence>
<dbReference type="PANTHER" id="PTHR11496">
    <property type="entry name" value="ALCOHOL DEHYDROGENASE"/>
    <property type="match status" value="1"/>
</dbReference>
<evidence type="ECO:0000313" key="6">
    <source>
        <dbReference type="EMBL" id="MFC6397894.1"/>
    </source>
</evidence>
<dbReference type="PROSITE" id="PS00913">
    <property type="entry name" value="ADH_IRON_1"/>
    <property type="match status" value="1"/>
</dbReference>
<evidence type="ECO:0000256" key="1">
    <source>
        <dbReference type="ARBA" id="ARBA00007358"/>
    </source>
</evidence>
<dbReference type="Gene3D" id="1.20.1090.10">
    <property type="entry name" value="Dehydroquinate synthase-like - alpha domain"/>
    <property type="match status" value="1"/>
</dbReference>
<dbReference type="RefSeq" id="WP_343886891.1">
    <property type="nucleotide sequence ID" value="NZ_BAAAKI010000025.1"/>
</dbReference>
<feature type="domain" description="Fe-containing alcohol dehydrogenase-like C-terminal" evidence="5">
    <location>
        <begin position="197"/>
        <end position="390"/>
    </location>
</feature>
<keyword evidence="3" id="KW-0520">NAD</keyword>
<proteinExistence type="inferred from homology"/>
<evidence type="ECO:0000256" key="3">
    <source>
        <dbReference type="ARBA" id="ARBA00023027"/>
    </source>
</evidence>
<dbReference type="EMBL" id="JBHSUA010000024">
    <property type="protein sequence ID" value="MFC6397894.1"/>
    <property type="molecule type" value="Genomic_DNA"/>
</dbReference>
<accession>A0ABW1X559</accession>
<dbReference type="Proteomes" id="UP001596266">
    <property type="component" value="Unassembled WGS sequence"/>
</dbReference>
<evidence type="ECO:0000259" key="5">
    <source>
        <dbReference type="Pfam" id="PF25137"/>
    </source>
</evidence>
<dbReference type="Pfam" id="PF25137">
    <property type="entry name" value="ADH_Fe_C"/>
    <property type="match status" value="1"/>
</dbReference>
<dbReference type="Pfam" id="PF00465">
    <property type="entry name" value="Fe-ADH"/>
    <property type="match status" value="1"/>
</dbReference>
<feature type="domain" description="Alcohol dehydrogenase iron-type/glycerol dehydrogenase GldA" evidence="4">
    <location>
        <begin position="29"/>
        <end position="186"/>
    </location>
</feature>
<dbReference type="Gene3D" id="3.40.50.1970">
    <property type="match status" value="1"/>
</dbReference>
<dbReference type="InterPro" id="IPR039697">
    <property type="entry name" value="Alcohol_dehydrogenase_Fe"/>
</dbReference>
<evidence type="ECO:0000259" key="4">
    <source>
        <dbReference type="Pfam" id="PF00465"/>
    </source>
</evidence>
<dbReference type="CDD" id="cd08183">
    <property type="entry name" value="Fe-ADH-like"/>
    <property type="match status" value="1"/>
</dbReference>
<reference evidence="7" key="1">
    <citation type="journal article" date="2019" name="Int. J. Syst. Evol. Microbiol.">
        <title>The Global Catalogue of Microorganisms (GCM) 10K type strain sequencing project: providing services to taxonomists for standard genome sequencing and annotation.</title>
        <authorList>
            <consortium name="The Broad Institute Genomics Platform"/>
            <consortium name="The Broad Institute Genome Sequencing Center for Infectious Disease"/>
            <person name="Wu L."/>
            <person name="Ma J."/>
        </authorList>
    </citation>
    <scope>NUCLEOTIDE SEQUENCE [LARGE SCALE GENOMIC DNA]</scope>
    <source>
        <strain evidence="7">CGMCC 1.15277</strain>
    </source>
</reference>
<name>A0ABW1X559_9ACTN</name>
<comment type="caution">
    <text evidence="6">The sequence shown here is derived from an EMBL/GenBank/DDBJ whole genome shotgun (WGS) entry which is preliminary data.</text>
</comment>
<keyword evidence="2" id="KW-0560">Oxidoreductase</keyword>